<dbReference type="PANTHER" id="PTHR14791">
    <property type="entry name" value="BOMB/KIRA PROTEINS"/>
    <property type="match status" value="1"/>
</dbReference>
<protein>
    <submittedName>
        <fullName evidence="2">Uncharacterized protein</fullName>
    </submittedName>
</protein>
<evidence type="ECO:0000313" key="3">
    <source>
        <dbReference type="Proteomes" id="UP000472272"/>
    </source>
</evidence>
<dbReference type="GO" id="GO:0016477">
    <property type="term" value="P:cell migration"/>
    <property type="evidence" value="ECO:0007669"/>
    <property type="project" value="TreeGrafter"/>
</dbReference>
<dbReference type="GO" id="GO:0046621">
    <property type="term" value="P:negative regulation of organ growth"/>
    <property type="evidence" value="ECO:0007669"/>
    <property type="project" value="TreeGrafter"/>
</dbReference>
<reference evidence="2" key="2">
    <citation type="submission" date="2025-08" db="UniProtKB">
        <authorList>
            <consortium name="Ensembl"/>
        </authorList>
    </citation>
    <scope>IDENTIFICATION</scope>
</reference>
<dbReference type="GO" id="GO:0005737">
    <property type="term" value="C:cytoplasm"/>
    <property type="evidence" value="ECO:0007669"/>
    <property type="project" value="TreeGrafter"/>
</dbReference>
<name>A0A670IH38_PODMU</name>
<dbReference type="GO" id="GO:0006355">
    <property type="term" value="P:regulation of DNA-templated transcription"/>
    <property type="evidence" value="ECO:0007669"/>
    <property type="project" value="TreeGrafter"/>
</dbReference>
<accession>A0A670IH38</accession>
<reference evidence="2 3" key="1">
    <citation type="journal article" date="2019" name="Proc. Natl. Acad. Sci. U.S.A.">
        <title>Regulatory changes in pterin and carotenoid genes underlie balanced color polymorphisms in the wall lizard.</title>
        <authorList>
            <person name="Andrade P."/>
            <person name="Pinho C."/>
            <person name="Perez I de Lanuza G."/>
            <person name="Afonso S."/>
            <person name="Brejcha J."/>
            <person name="Rubin C.J."/>
            <person name="Wallerman O."/>
            <person name="Pereira P."/>
            <person name="Sabatino S.J."/>
            <person name="Bellati A."/>
            <person name="Pellitteri-Rosa D."/>
            <person name="Bosakova Z."/>
            <person name="Bunikis I."/>
            <person name="Carretero M.A."/>
            <person name="Feiner N."/>
            <person name="Marsik P."/>
            <person name="Pauperio F."/>
            <person name="Salvi D."/>
            <person name="Soler L."/>
            <person name="While G.M."/>
            <person name="Uller T."/>
            <person name="Font E."/>
            <person name="Andersson L."/>
            <person name="Carneiro M."/>
        </authorList>
    </citation>
    <scope>NUCLEOTIDE SEQUENCE</scope>
</reference>
<proteinExistence type="predicted"/>
<feature type="region of interest" description="Disordered" evidence="1">
    <location>
        <begin position="120"/>
        <end position="148"/>
    </location>
</feature>
<organism evidence="2 3">
    <name type="scientific">Podarcis muralis</name>
    <name type="common">Wall lizard</name>
    <name type="synonym">Lacerta muralis</name>
    <dbReference type="NCBI Taxonomy" id="64176"/>
    <lineage>
        <taxon>Eukaryota</taxon>
        <taxon>Metazoa</taxon>
        <taxon>Chordata</taxon>
        <taxon>Craniata</taxon>
        <taxon>Vertebrata</taxon>
        <taxon>Euteleostomi</taxon>
        <taxon>Lepidosauria</taxon>
        <taxon>Squamata</taxon>
        <taxon>Bifurcata</taxon>
        <taxon>Unidentata</taxon>
        <taxon>Episquamata</taxon>
        <taxon>Laterata</taxon>
        <taxon>Lacertibaenia</taxon>
        <taxon>Lacertidae</taxon>
        <taxon>Podarcis</taxon>
    </lineage>
</organism>
<sequence length="221" mass="23576">MQLEEATRLTSYLCSQLKSLSASTLTISSGSSRGSLASSRGSLASSRGSLSSVSFTDIYGVPQYEKSDSATEYGQLMRYDPVPVDSHSKDVQYIETIGHSSCSKQRRSLDTPLSLASLSSRSSLSSLSPPSSPLDTPFLPPSRDSPLAQRSEGYEEMMGTGALEMLRAQASILGEDKAQETVSSKALEYSTGSEGLREAGLQLTNVPTSGGKFLTFNILFC</sequence>
<evidence type="ECO:0000256" key="1">
    <source>
        <dbReference type="SAM" id="MobiDB-lite"/>
    </source>
</evidence>
<dbReference type="InterPro" id="IPR051105">
    <property type="entry name" value="WWC/KIBRA_Hippo_Reg"/>
</dbReference>
<dbReference type="GO" id="GO:0060090">
    <property type="term" value="F:molecular adaptor activity"/>
    <property type="evidence" value="ECO:0007669"/>
    <property type="project" value="TreeGrafter"/>
</dbReference>
<dbReference type="AlphaFoldDB" id="A0A670IH38"/>
<feature type="region of interest" description="Disordered" evidence="1">
    <location>
        <begin position="27"/>
        <end position="48"/>
    </location>
</feature>
<evidence type="ECO:0000313" key="2">
    <source>
        <dbReference type="Ensembl" id="ENSPMRP00000011390.1"/>
    </source>
</evidence>
<feature type="compositionally biased region" description="Low complexity" evidence="1">
    <location>
        <begin position="120"/>
        <end position="137"/>
    </location>
</feature>
<dbReference type="Ensembl" id="ENSPMRT00000012162.1">
    <property type="protein sequence ID" value="ENSPMRP00000011390.1"/>
    <property type="gene ID" value="ENSPMRG00000007620.1"/>
</dbReference>
<reference evidence="2" key="3">
    <citation type="submission" date="2025-09" db="UniProtKB">
        <authorList>
            <consortium name="Ensembl"/>
        </authorList>
    </citation>
    <scope>IDENTIFICATION</scope>
</reference>
<dbReference type="Proteomes" id="UP000472272">
    <property type="component" value="Chromosome 4"/>
</dbReference>
<keyword evidence="3" id="KW-1185">Reference proteome</keyword>
<dbReference type="PANTHER" id="PTHR14791:SF25">
    <property type="entry name" value="PROTEIN WWC3"/>
    <property type="match status" value="1"/>
</dbReference>
<dbReference type="GeneTree" id="ENSGT00410000025556"/>
<dbReference type="GO" id="GO:0035330">
    <property type="term" value="P:regulation of hippo signaling"/>
    <property type="evidence" value="ECO:0007669"/>
    <property type="project" value="TreeGrafter"/>
</dbReference>
<dbReference type="GO" id="GO:0019900">
    <property type="term" value="F:kinase binding"/>
    <property type="evidence" value="ECO:0007669"/>
    <property type="project" value="TreeGrafter"/>
</dbReference>